<keyword evidence="1" id="KW-1133">Transmembrane helix</keyword>
<evidence type="ECO:0000256" key="1">
    <source>
        <dbReference type="SAM" id="Phobius"/>
    </source>
</evidence>
<name>A0A0E9WDX7_ANGAN</name>
<reference evidence="2" key="1">
    <citation type="submission" date="2014-11" db="EMBL/GenBank/DDBJ databases">
        <authorList>
            <person name="Amaro Gonzalez C."/>
        </authorList>
    </citation>
    <scope>NUCLEOTIDE SEQUENCE</scope>
</reference>
<reference evidence="2" key="2">
    <citation type="journal article" date="2015" name="Fish Shellfish Immunol.">
        <title>Early steps in the European eel (Anguilla anguilla)-Vibrio vulnificus interaction in the gills: Role of the RtxA13 toxin.</title>
        <authorList>
            <person name="Callol A."/>
            <person name="Pajuelo D."/>
            <person name="Ebbesson L."/>
            <person name="Teles M."/>
            <person name="MacKenzie S."/>
            <person name="Amaro C."/>
        </authorList>
    </citation>
    <scope>NUCLEOTIDE SEQUENCE</scope>
</reference>
<dbReference type="AlphaFoldDB" id="A0A0E9WDX7"/>
<protein>
    <submittedName>
        <fullName evidence="2">Uncharacterized protein</fullName>
    </submittedName>
</protein>
<keyword evidence="1" id="KW-0812">Transmembrane</keyword>
<sequence>MLTHLTHHGKSLKDKKGLLHRDMDFLFCLSVKYFTPSVIACFLRFMCSAIVT</sequence>
<keyword evidence="1" id="KW-0472">Membrane</keyword>
<organism evidence="2">
    <name type="scientific">Anguilla anguilla</name>
    <name type="common">European freshwater eel</name>
    <name type="synonym">Muraena anguilla</name>
    <dbReference type="NCBI Taxonomy" id="7936"/>
    <lineage>
        <taxon>Eukaryota</taxon>
        <taxon>Metazoa</taxon>
        <taxon>Chordata</taxon>
        <taxon>Craniata</taxon>
        <taxon>Vertebrata</taxon>
        <taxon>Euteleostomi</taxon>
        <taxon>Actinopterygii</taxon>
        <taxon>Neopterygii</taxon>
        <taxon>Teleostei</taxon>
        <taxon>Anguilliformes</taxon>
        <taxon>Anguillidae</taxon>
        <taxon>Anguilla</taxon>
    </lineage>
</organism>
<proteinExistence type="predicted"/>
<accession>A0A0E9WDX7</accession>
<feature type="transmembrane region" description="Helical" evidence="1">
    <location>
        <begin position="25"/>
        <end position="51"/>
    </location>
</feature>
<evidence type="ECO:0000313" key="2">
    <source>
        <dbReference type="EMBL" id="JAH88552.1"/>
    </source>
</evidence>
<dbReference type="EMBL" id="GBXM01020025">
    <property type="protein sequence ID" value="JAH88552.1"/>
    <property type="molecule type" value="Transcribed_RNA"/>
</dbReference>